<comment type="caution">
    <text evidence="1">The sequence shown here is derived from an EMBL/GenBank/DDBJ whole genome shotgun (WGS) entry which is preliminary data.</text>
</comment>
<evidence type="ECO:0000313" key="2">
    <source>
        <dbReference type="Proteomes" id="UP000299102"/>
    </source>
</evidence>
<organism evidence="1 2">
    <name type="scientific">Eumeta variegata</name>
    <name type="common">Bagworm moth</name>
    <name type="synonym">Eumeta japonica</name>
    <dbReference type="NCBI Taxonomy" id="151549"/>
    <lineage>
        <taxon>Eukaryota</taxon>
        <taxon>Metazoa</taxon>
        <taxon>Ecdysozoa</taxon>
        <taxon>Arthropoda</taxon>
        <taxon>Hexapoda</taxon>
        <taxon>Insecta</taxon>
        <taxon>Pterygota</taxon>
        <taxon>Neoptera</taxon>
        <taxon>Endopterygota</taxon>
        <taxon>Lepidoptera</taxon>
        <taxon>Glossata</taxon>
        <taxon>Ditrysia</taxon>
        <taxon>Tineoidea</taxon>
        <taxon>Psychidae</taxon>
        <taxon>Oiketicinae</taxon>
        <taxon>Eumeta</taxon>
    </lineage>
</organism>
<name>A0A4C1YH46_EUMVA</name>
<dbReference type="EMBL" id="BGZK01001185">
    <property type="protein sequence ID" value="GBP73757.1"/>
    <property type="molecule type" value="Genomic_DNA"/>
</dbReference>
<sequence>MESKLSLPTVVDSSRLALGRRRAKGTLDLECKDIGGYGTSAGFNRLLRASVSRRLGYFRRGRSLRRRCRSVSDAGLCDLANNETDMDYLTIQDAKQRRSLAVSTYGTIPGLCITCGRGPHRLGSGWNMPPRLYDQSDTADNTQIVVGIGTKILLSF</sequence>
<accession>A0A4C1YH46</accession>
<reference evidence="1 2" key="1">
    <citation type="journal article" date="2019" name="Commun. Biol.">
        <title>The bagworm genome reveals a unique fibroin gene that provides high tensile strength.</title>
        <authorList>
            <person name="Kono N."/>
            <person name="Nakamura H."/>
            <person name="Ohtoshi R."/>
            <person name="Tomita M."/>
            <person name="Numata K."/>
            <person name="Arakawa K."/>
        </authorList>
    </citation>
    <scope>NUCLEOTIDE SEQUENCE [LARGE SCALE GENOMIC DNA]</scope>
</reference>
<evidence type="ECO:0000313" key="1">
    <source>
        <dbReference type="EMBL" id="GBP73757.1"/>
    </source>
</evidence>
<dbReference type="Proteomes" id="UP000299102">
    <property type="component" value="Unassembled WGS sequence"/>
</dbReference>
<protein>
    <submittedName>
        <fullName evidence="1">Uncharacterized protein</fullName>
    </submittedName>
</protein>
<dbReference type="AlphaFoldDB" id="A0A4C1YH46"/>
<keyword evidence="2" id="KW-1185">Reference proteome</keyword>
<gene>
    <name evidence="1" type="ORF">EVAR_46897_1</name>
</gene>
<proteinExistence type="predicted"/>